<feature type="region of interest" description="Disordered" evidence="12">
    <location>
        <begin position="813"/>
        <end position="833"/>
    </location>
</feature>
<dbReference type="EMBL" id="JAFBMS010000018">
    <property type="protein sequence ID" value="KAG9344989.1"/>
    <property type="molecule type" value="Genomic_DNA"/>
</dbReference>
<gene>
    <name evidence="14" type="ORF">JZ751_009529</name>
</gene>
<dbReference type="InterPro" id="IPR045762">
    <property type="entry name" value="ADNP_Znf"/>
</dbReference>
<dbReference type="SMART" id="SM00355">
    <property type="entry name" value="ZnF_C2H2"/>
    <property type="match status" value="7"/>
</dbReference>
<dbReference type="Proteomes" id="UP000824540">
    <property type="component" value="Unassembled WGS sequence"/>
</dbReference>
<feature type="region of interest" description="Disordered" evidence="12">
    <location>
        <begin position="851"/>
        <end position="879"/>
    </location>
</feature>
<evidence type="ECO:0000313" key="15">
    <source>
        <dbReference type="Proteomes" id="UP000824540"/>
    </source>
</evidence>
<dbReference type="GO" id="GO:0010468">
    <property type="term" value="P:regulation of gene expression"/>
    <property type="evidence" value="ECO:0007669"/>
    <property type="project" value="TreeGrafter"/>
</dbReference>
<accession>A0A8T2NXZ5</accession>
<dbReference type="Pfam" id="PF19627">
    <property type="entry name" value="ADNP_N"/>
    <property type="match status" value="1"/>
</dbReference>
<keyword evidence="15" id="KW-1185">Reference proteome</keyword>
<evidence type="ECO:0000256" key="1">
    <source>
        <dbReference type="ARBA" id="ARBA00022723"/>
    </source>
</evidence>
<dbReference type="GO" id="GO:0003677">
    <property type="term" value="F:DNA binding"/>
    <property type="evidence" value="ECO:0007669"/>
    <property type="project" value="UniProtKB-UniRule"/>
</dbReference>
<dbReference type="InterPro" id="IPR001356">
    <property type="entry name" value="HD"/>
</dbReference>
<comment type="caution">
    <text evidence="14">The sequence shown here is derived from an EMBL/GenBank/DDBJ whole genome shotgun (WGS) entry which is preliminary data.</text>
</comment>
<feature type="region of interest" description="Disordered" evidence="12">
    <location>
        <begin position="509"/>
        <end position="534"/>
    </location>
</feature>
<evidence type="ECO:0000256" key="4">
    <source>
        <dbReference type="ARBA" id="ARBA00022833"/>
    </source>
</evidence>
<organism evidence="14 15">
    <name type="scientific">Albula glossodonta</name>
    <name type="common">roundjaw bonefish</name>
    <dbReference type="NCBI Taxonomy" id="121402"/>
    <lineage>
        <taxon>Eukaryota</taxon>
        <taxon>Metazoa</taxon>
        <taxon>Chordata</taxon>
        <taxon>Craniata</taxon>
        <taxon>Vertebrata</taxon>
        <taxon>Euteleostomi</taxon>
        <taxon>Actinopterygii</taxon>
        <taxon>Neopterygii</taxon>
        <taxon>Teleostei</taxon>
        <taxon>Albuliformes</taxon>
        <taxon>Albulidae</taxon>
        <taxon>Albula</taxon>
    </lineage>
</organism>
<keyword evidence="4" id="KW-0862">Zinc</keyword>
<dbReference type="AlphaFoldDB" id="A0A8T2NXZ5"/>
<dbReference type="GO" id="GO:0005634">
    <property type="term" value="C:nucleus"/>
    <property type="evidence" value="ECO:0007669"/>
    <property type="project" value="UniProtKB-SubCell"/>
</dbReference>
<dbReference type="SUPFAM" id="SSF46689">
    <property type="entry name" value="Homeodomain-like"/>
    <property type="match status" value="1"/>
</dbReference>
<evidence type="ECO:0000256" key="3">
    <source>
        <dbReference type="ARBA" id="ARBA00022771"/>
    </source>
</evidence>
<dbReference type="GO" id="GO:0008270">
    <property type="term" value="F:zinc ion binding"/>
    <property type="evidence" value="ECO:0007669"/>
    <property type="project" value="UniProtKB-KW"/>
</dbReference>
<evidence type="ECO:0000256" key="12">
    <source>
        <dbReference type="SAM" id="MobiDB-lite"/>
    </source>
</evidence>
<sequence length="988" mass="108917">MLQLPVENLEKIRRSRKRVKDVLYNIGLENCKDMLDELKSFDAGDDAFDNTEWLDFTDGHQGKRRKKWRYRTRGLCCTLCKFSARSWNSYRAHILRYHEEEQDLGALSACSSCTFISHPNEVVQHFKIFHPDSMKSPSTPVFYPGTAPTKSLPAIVDTTVTGERYSCRRCGYQDSLIYCMKKHVFVNHYSALMNRYFGQRRVYENKAANGANVSKFYCKVCSVPAESAEHLMYHILTSEKHKELDVHIKALIYEHSKFGKKYLQQKLPSLAPKVNQQNVYSVPIVQGANASQQGATVTRPPFSGTVLRGTTSNTTTVVCTPGTGQAFLPGQTPTVVRLASVEARSLLQPGQAVATLQNAQASKAITATLPTAGGVATTLVRAPVGTLLPAVSQNGPKPLPITVGVPTQTQQPRQVLLPPGVQVSVQGKLALRGPGPQPLLVTQRLPLAQATPRGPLLTSQSLFSHLIPTGNKVNGLPTYTLAPVQVTLPVQSSGAQVTGTAPVAVVQGTTTNIPPKQNKPPTGATPKSTTVSSSTVSKVTQKWVTCPVCKELLPDNMHLAHMETAHGQVPATKNAKVHGLAARTPFLKKVNGKTVRCLTCNISMMGKGLFEHLLHGLKCLHCPEMFYSIKQLLEHTAKEHSTSKLANRDFMKQEYQLYTNDHGDLLVPRFDIITTAPKELLGDKELNLALVTVSLDLIYVKVLPKSAHPVCRTPVKPVCSDCPFCPEKPQSADDYELHLKTKHHIVPTIHAILKTPAFKCTYCSGVYTGKTTPLAISIHVQRCRCAPKSAKDVERLINPDPKTQVVAVNGGVSHQATSKVPTPAPASKPSETEAQLQSRLRLEAAMKAALEASKQERDARDARAAKRSQLRHAVESTVQAEEVPNTPVTLLLDPTGKEKLSFDDRKTFLNDYFNLSPYLAKRELETLAERLWLNKVDVASHFGNKRARCMRAIQRKKTMVLLGFNMAELKKVKHDLWIPVKQQEKPAA</sequence>
<evidence type="ECO:0000256" key="5">
    <source>
        <dbReference type="ARBA" id="ARBA00023015"/>
    </source>
</evidence>
<keyword evidence="6 10" id="KW-0238">DNA-binding</keyword>
<keyword evidence="7 10" id="KW-0371">Homeobox</keyword>
<evidence type="ECO:0000256" key="8">
    <source>
        <dbReference type="ARBA" id="ARBA00023163"/>
    </source>
</evidence>
<dbReference type="InterPro" id="IPR009057">
    <property type="entry name" value="Homeodomain-like_sf"/>
</dbReference>
<evidence type="ECO:0000256" key="10">
    <source>
        <dbReference type="PROSITE-ProRule" id="PRU00108"/>
    </source>
</evidence>
<dbReference type="InterPro" id="IPR038861">
    <property type="entry name" value="ADNP/ADNP2"/>
</dbReference>
<keyword evidence="1" id="KW-0479">Metal-binding</keyword>
<dbReference type="SMART" id="SM00389">
    <property type="entry name" value="HOX"/>
    <property type="match status" value="1"/>
</dbReference>
<comment type="subcellular location">
    <subcellularLocation>
        <location evidence="10 11">Nucleus</location>
    </subcellularLocation>
</comment>
<dbReference type="OrthoDB" id="10053955at2759"/>
<dbReference type="PROSITE" id="PS00028">
    <property type="entry name" value="ZINC_FINGER_C2H2_1"/>
    <property type="match status" value="1"/>
</dbReference>
<keyword evidence="3" id="KW-0863">Zinc-finger</keyword>
<dbReference type="InterPro" id="IPR013087">
    <property type="entry name" value="Znf_C2H2_type"/>
</dbReference>
<evidence type="ECO:0000256" key="6">
    <source>
        <dbReference type="ARBA" id="ARBA00023125"/>
    </source>
</evidence>
<keyword evidence="2" id="KW-0677">Repeat</keyword>
<dbReference type="CDD" id="cd00086">
    <property type="entry name" value="homeodomain"/>
    <property type="match status" value="1"/>
</dbReference>
<evidence type="ECO:0000259" key="13">
    <source>
        <dbReference type="PROSITE" id="PS50071"/>
    </source>
</evidence>
<evidence type="ECO:0000256" key="7">
    <source>
        <dbReference type="ARBA" id="ARBA00023155"/>
    </source>
</evidence>
<evidence type="ECO:0000256" key="11">
    <source>
        <dbReference type="RuleBase" id="RU000682"/>
    </source>
</evidence>
<evidence type="ECO:0000256" key="2">
    <source>
        <dbReference type="ARBA" id="ARBA00022737"/>
    </source>
</evidence>
<proteinExistence type="predicted"/>
<reference evidence="14" key="1">
    <citation type="thesis" date="2021" institute="BYU ScholarsArchive" country="Provo, UT, USA">
        <title>Applications of and Algorithms for Genome Assembly and Genomic Analyses with an Emphasis on Marine Teleosts.</title>
        <authorList>
            <person name="Pickett B.D."/>
        </authorList>
    </citation>
    <scope>NUCLEOTIDE SEQUENCE</scope>
    <source>
        <strain evidence="14">HI-2016</strain>
    </source>
</reference>
<evidence type="ECO:0000256" key="9">
    <source>
        <dbReference type="ARBA" id="ARBA00023242"/>
    </source>
</evidence>
<feature type="DNA-binding region" description="Homeobox" evidence="10">
    <location>
        <begin position="911"/>
        <end position="953"/>
    </location>
</feature>
<dbReference type="Pfam" id="PF00046">
    <property type="entry name" value="Homeodomain"/>
    <property type="match status" value="1"/>
</dbReference>
<dbReference type="PANTHER" id="PTHR15740">
    <property type="entry name" value="NEUROPROTECTIVE PEPTIDE-CONTAINING PROTEIN"/>
    <property type="match status" value="1"/>
</dbReference>
<feature type="compositionally biased region" description="Basic and acidic residues" evidence="12">
    <location>
        <begin position="853"/>
        <end position="864"/>
    </location>
</feature>
<dbReference type="PROSITE" id="PS50071">
    <property type="entry name" value="HOMEOBOX_2"/>
    <property type="match status" value="1"/>
</dbReference>
<dbReference type="Gene3D" id="1.10.10.60">
    <property type="entry name" value="Homeodomain-like"/>
    <property type="match status" value="1"/>
</dbReference>
<keyword evidence="5" id="KW-0805">Transcription regulation</keyword>
<keyword evidence="9 10" id="KW-0539">Nucleus</keyword>
<name>A0A8T2NXZ5_9TELE</name>
<feature type="domain" description="Homeobox" evidence="13">
    <location>
        <begin position="909"/>
        <end position="952"/>
    </location>
</feature>
<evidence type="ECO:0000313" key="14">
    <source>
        <dbReference type="EMBL" id="KAG9344989.1"/>
    </source>
</evidence>
<protein>
    <recommendedName>
        <fullName evidence="13">Homeobox domain-containing protein</fullName>
    </recommendedName>
</protein>
<keyword evidence="8" id="KW-0804">Transcription</keyword>
<dbReference type="PANTHER" id="PTHR15740:SF2">
    <property type="entry name" value="ACTIVITY-DEPENDENT NEUROPROTECTOR HOMEOBOX PROTEIN 2"/>
    <property type="match status" value="1"/>
</dbReference>